<keyword evidence="12" id="KW-1185">Reference proteome</keyword>
<feature type="domain" description="ABC transporter" evidence="9">
    <location>
        <begin position="2"/>
        <end position="235"/>
    </location>
</feature>
<protein>
    <recommendedName>
        <fullName evidence="8">Quaternary amine transport ATP-binding protein</fullName>
        <ecNumber evidence="8">7.6.2.9</ecNumber>
    </recommendedName>
</protein>
<dbReference type="SUPFAM" id="SSF52540">
    <property type="entry name" value="P-loop containing nucleoside triphosphate hydrolases"/>
    <property type="match status" value="1"/>
</dbReference>
<dbReference type="Pfam" id="PF00571">
    <property type="entry name" value="CBS"/>
    <property type="match status" value="2"/>
</dbReference>
<comment type="similarity">
    <text evidence="1 8">Belongs to the ABC transporter superfamily.</text>
</comment>
<evidence type="ECO:0000256" key="7">
    <source>
        <dbReference type="PROSITE-ProRule" id="PRU00703"/>
    </source>
</evidence>
<dbReference type="RefSeq" id="WP_349054506.1">
    <property type="nucleotide sequence ID" value="NZ_JBBNPS010000029.1"/>
</dbReference>
<dbReference type="PROSITE" id="PS51371">
    <property type="entry name" value="CBS"/>
    <property type="match status" value="2"/>
</dbReference>
<evidence type="ECO:0000256" key="5">
    <source>
        <dbReference type="ARBA" id="ARBA00022840"/>
    </source>
</evidence>
<dbReference type="InterPro" id="IPR003593">
    <property type="entry name" value="AAA+_ATPase"/>
</dbReference>
<keyword evidence="3" id="KW-0677">Repeat</keyword>
<dbReference type="Gene3D" id="3.10.580.10">
    <property type="entry name" value="CBS-domain"/>
    <property type="match status" value="1"/>
</dbReference>
<evidence type="ECO:0000256" key="8">
    <source>
        <dbReference type="RuleBase" id="RU369116"/>
    </source>
</evidence>
<proteinExistence type="inferred from homology"/>
<sequence length="374" mass="41891">MIEFIDVAKIYKTQTAVENISFKINDGEFICVIGTSGSGKTTIMRMINRMTEPSKGKILIDGEDIMEKNPVKLRREIGYVIQQIGLLPHMTIYENITLVPSLLKWDEEKKRSIAEELIKKVDLPVEYLDKYPSQLSGGQQQRIGVVRALAADQNIILMDEPFGALDPITREALQNLIKNIQKEMNKTVVFVTHDMNEALNLADRILIMDMGHMAQFDTPENILKNPANDYVRGLLGEDNLNKAKTSYNSVETIMIRNPVAINEAKTTREALKLMRKKRVDTLFVTDAKNVLKGVVGIFELGKLGRVDTYVSEIMNDAVSITNTTKIIEAIHLIVELGYRNLPVVDEKGKLVGIVTRASVVDTIYNNIIGGDGDD</sequence>
<dbReference type="EC" id="7.6.2.9" evidence="8"/>
<dbReference type="Proteomes" id="UP001481872">
    <property type="component" value="Unassembled WGS sequence"/>
</dbReference>
<dbReference type="EMBL" id="JBBNPS010000029">
    <property type="protein sequence ID" value="MEQ3354203.1"/>
    <property type="molecule type" value="Genomic_DNA"/>
</dbReference>
<organism evidence="11 12">
    <name type="scientific">Aedoeadaptatus acetigenes</name>
    <dbReference type="NCBI Taxonomy" id="2981723"/>
    <lineage>
        <taxon>Bacteria</taxon>
        <taxon>Bacillati</taxon>
        <taxon>Bacillota</taxon>
        <taxon>Tissierellia</taxon>
        <taxon>Tissierellales</taxon>
        <taxon>Peptoniphilaceae</taxon>
        <taxon>Aedoeadaptatus</taxon>
    </lineage>
</organism>
<evidence type="ECO:0000256" key="6">
    <source>
        <dbReference type="ARBA" id="ARBA00023122"/>
    </source>
</evidence>
<reference evidence="11 12" key="1">
    <citation type="submission" date="2024-04" db="EMBL/GenBank/DDBJ databases">
        <title>Human intestinal bacterial collection.</title>
        <authorList>
            <person name="Pauvert C."/>
            <person name="Hitch T.C.A."/>
            <person name="Clavel T."/>
        </authorList>
    </citation>
    <scope>NUCLEOTIDE SEQUENCE [LARGE SCALE GENOMIC DNA]</scope>
    <source>
        <strain evidence="11 12">CLA-SR-H026</strain>
    </source>
</reference>
<keyword evidence="4 8" id="KW-0547">Nucleotide-binding</keyword>
<dbReference type="Pfam" id="PF00005">
    <property type="entry name" value="ABC_tran"/>
    <property type="match status" value="1"/>
</dbReference>
<dbReference type="InterPro" id="IPR017871">
    <property type="entry name" value="ABC_transporter-like_CS"/>
</dbReference>
<keyword evidence="8" id="KW-0472">Membrane</keyword>
<comment type="caution">
    <text evidence="11">The sequence shown here is derived from an EMBL/GenBank/DDBJ whole genome shotgun (WGS) entry which is preliminary data.</text>
</comment>
<dbReference type="InterPro" id="IPR046342">
    <property type="entry name" value="CBS_dom_sf"/>
</dbReference>
<evidence type="ECO:0000313" key="11">
    <source>
        <dbReference type="EMBL" id="MEQ3354203.1"/>
    </source>
</evidence>
<gene>
    <name evidence="11" type="ORF">AAA081_07855</name>
</gene>
<dbReference type="PROSITE" id="PS50893">
    <property type="entry name" value="ABC_TRANSPORTER_2"/>
    <property type="match status" value="1"/>
</dbReference>
<evidence type="ECO:0000313" key="12">
    <source>
        <dbReference type="Proteomes" id="UP001481872"/>
    </source>
</evidence>
<dbReference type="InterPro" id="IPR000644">
    <property type="entry name" value="CBS_dom"/>
</dbReference>
<evidence type="ECO:0000256" key="4">
    <source>
        <dbReference type="ARBA" id="ARBA00022741"/>
    </source>
</evidence>
<comment type="catalytic activity">
    <reaction evidence="8">
        <text>a quaternary ammonium(out) + ATP + H2O = a quaternary ammonium(in) + ADP + phosphate + H(+)</text>
        <dbReference type="Rhea" id="RHEA:11036"/>
        <dbReference type="ChEBI" id="CHEBI:15377"/>
        <dbReference type="ChEBI" id="CHEBI:15378"/>
        <dbReference type="ChEBI" id="CHEBI:30616"/>
        <dbReference type="ChEBI" id="CHEBI:35267"/>
        <dbReference type="ChEBI" id="CHEBI:43474"/>
        <dbReference type="ChEBI" id="CHEBI:456216"/>
    </reaction>
</comment>
<evidence type="ECO:0000256" key="1">
    <source>
        <dbReference type="ARBA" id="ARBA00005417"/>
    </source>
</evidence>
<accession>A0ABV1J8H3</accession>
<keyword evidence="6 7" id="KW-0129">CBS domain</keyword>
<comment type="subcellular location">
    <subcellularLocation>
        <location evidence="8">Cell inner membrane</location>
        <topology evidence="8">Peripheral membrane protein</topology>
    </subcellularLocation>
</comment>
<dbReference type="SMART" id="SM00116">
    <property type="entry name" value="CBS"/>
    <property type="match status" value="2"/>
</dbReference>
<dbReference type="PANTHER" id="PTHR43117">
    <property type="entry name" value="OSMOPROTECTANT IMPORT ATP-BINDING PROTEIN OSMV"/>
    <property type="match status" value="1"/>
</dbReference>
<keyword evidence="8" id="KW-0997">Cell inner membrane</keyword>
<keyword evidence="2 8" id="KW-0813">Transport</keyword>
<dbReference type="PROSITE" id="PS00211">
    <property type="entry name" value="ABC_TRANSPORTER_1"/>
    <property type="match status" value="1"/>
</dbReference>
<evidence type="ECO:0000259" key="9">
    <source>
        <dbReference type="PROSITE" id="PS50893"/>
    </source>
</evidence>
<comment type="subunit">
    <text evidence="8">The complex is probably composed of two ATP-binding proteins, two transmembrane proteins and a solute-binding protein.</text>
</comment>
<feature type="domain" description="CBS" evidence="10">
    <location>
        <begin position="313"/>
        <end position="372"/>
    </location>
</feature>
<dbReference type="PANTHER" id="PTHR43117:SF3">
    <property type="entry name" value="CHOLINE TRANSPORT ATP-BINDING PROTEIN OPUBA"/>
    <property type="match status" value="1"/>
</dbReference>
<dbReference type="InterPro" id="IPR003439">
    <property type="entry name" value="ABC_transporter-like_ATP-bd"/>
</dbReference>
<evidence type="ECO:0000259" key="10">
    <source>
        <dbReference type="PROSITE" id="PS51371"/>
    </source>
</evidence>
<evidence type="ECO:0000256" key="2">
    <source>
        <dbReference type="ARBA" id="ARBA00022448"/>
    </source>
</evidence>
<name>A0ABV1J8H3_9FIRM</name>
<dbReference type="InterPro" id="IPR027417">
    <property type="entry name" value="P-loop_NTPase"/>
</dbReference>
<keyword evidence="5 8" id="KW-0067">ATP-binding</keyword>
<dbReference type="Gene3D" id="3.40.50.300">
    <property type="entry name" value="P-loop containing nucleotide triphosphate hydrolases"/>
    <property type="match status" value="1"/>
</dbReference>
<dbReference type="SMART" id="SM00382">
    <property type="entry name" value="AAA"/>
    <property type="match status" value="1"/>
</dbReference>
<dbReference type="NCBIfam" id="TIGR01186">
    <property type="entry name" value="proV"/>
    <property type="match status" value="1"/>
</dbReference>
<evidence type="ECO:0000256" key="3">
    <source>
        <dbReference type="ARBA" id="ARBA00022737"/>
    </source>
</evidence>
<dbReference type="GO" id="GO:0005524">
    <property type="term" value="F:ATP binding"/>
    <property type="evidence" value="ECO:0007669"/>
    <property type="project" value="UniProtKB-KW"/>
</dbReference>
<dbReference type="SUPFAM" id="SSF54631">
    <property type="entry name" value="CBS-domain pair"/>
    <property type="match status" value="1"/>
</dbReference>
<feature type="domain" description="CBS" evidence="10">
    <location>
        <begin position="254"/>
        <end position="312"/>
    </location>
</feature>
<dbReference type="InterPro" id="IPR005892">
    <property type="entry name" value="Gly-betaine_transp_ATP-bd"/>
</dbReference>
<keyword evidence="8" id="KW-1003">Cell membrane</keyword>